<proteinExistence type="predicted"/>
<evidence type="ECO:0000313" key="2">
    <source>
        <dbReference type="EMBL" id="GER70515.1"/>
    </source>
</evidence>
<gene>
    <name evidence="2" type="ORF">BpJC7_18180</name>
</gene>
<organism evidence="2 3">
    <name type="scientific">Weizmannia acidilactici</name>
    <dbReference type="NCBI Taxonomy" id="2607726"/>
    <lineage>
        <taxon>Bacteria</taxon>
        <taxon>Bacillati</taxon>
        <taxon>Bacillota</taxon>
        <taxon>Bacilli</taxon>
        <taxon>Bacillales</taxon>
        <taxon>Bacillaceae</taxon>
        <taxon>Heyndrickxia</taxon>
    </lineage>
</organism>
<dbReference type="Proteomes" id="UP000391919">
    <property type="component" value="Unassembled WGS sequence"/>
</dbReference>
<dbReference type="AlphaFoldDB" id="A0A5J4JIL0"/>
<reference evidence="2 3" key="1">
    <citation type="submission" date="2019-09" db="EMBL/GenBank/DDBJ databases">
        <title>Draft genome sequence of Bacillus sp. JC-7.</title>
        <authorList>
            <person name="Tanaka N."/>
            <person name="Shiwa Y."/>
            <person name="Fujita N."/>
            <person name="Tanasupawat S."/>
        </authorList>
    </citation>
    <scope>NUCLEOTIDE SEQUENCE [LARGE SCALE GENOMIC DNA]</scope>
    <source>
        <strain evidence="2 3">JC-7</strain>
    </source>
</reference>
<comment type="caution">
    <text evidence="2">The sequence shown here is derived from an EMBL/GenBank/DDBJ whole genome shotgun (WGS) entry which is preliminary data.</text>
</comment>
<evidence type="ECO:0000256" key="1">
    <source>
        <dbReference type="SAM" id="MobiDB-lite"/>
    </source>
</evidence>
<keyword evidence="3" id="KW-1185">Reference proteome</keyword>
<evidence type="ECO:0000313" key="3">
    <source>
        <dbReference type="Proteomes" id="UP000391919"/>
    </source>
</evidence>
<sequence length="41" mass="4592">MYVAAGEVMEKLRDAYLKAYDASEPQDDSDMPKPTGWPESV</sequence>
<dbReference type="EMBL" id="BKZQ01000021">
    <property type="protein sequence ID" value="GER70515.1"/>
    <property type="molecule type" value="Genomic_DNA"/>
</dbReference>
<protein>
    <submittedName>
        <fullName evidence="2">Uncharacterized protein</fullName>
    </submittedName>
</protein>
<name>A0A5J4JIL0_9BACI</name>
<feature type="region of interest" description="Disordered" evidence="1">
    <location>
        <begin position="20"/>
        <end position="41"/>
    </location>
</feature>
<accession>A0A5J4JIL0</accession>